<evidence type="ECO:0000313" key="5">
    <source>
        <dbReference type="Proteomes" id="UP001515480"/>
    </source>
</evidence>
<dbReference type="Proteomes" id="UP001515480">
    <property type="component" value="Unassembled WGS sequence"/>
</dbReference>
<accession>A0AB34JDB7</accession>
<proteinExistence type="inferred from homology"/>
<dbReference type="InterPro" id="IPR019560">
    <property type="entry name" value="Mitochondrial_18_kDa_protein"/>
</dbReference>
<dbReference type="GO" id="GO:0000266">
    <property type="term" value="P:mitochondrial fission"/>
    <property type="evidence" value="ECO:0007669"/>
    <property type="project" value="TreeGrafter"/>
</dbReference>
<dbReference type="PANTHER" id="PTHR11001:SF2">
    <property type="entry name" value="MITOCHONDRIAL FISSION PROCESS PROTEIN 1"/>
    <property type="match status" value="1"/>
</dbReference>
<sequence>MLRRCLAGGGAGMLIAPLRRFSSCNAVYEEGCCDSSSIFQDPDEALLNPLRDTSARLGGYAMSLKSSFRMAINAFTSPEALRYLAYSSDVGEAFRPIAHRCAVTFSYVLSGAYVLGDVAVNGYMEHQVYLKERAEGKEASIHAVGLTIVHSAVFQCVASLLLPYLIIHNAVHVAHSKVFSNMTSPLMRRLGPSAVGLCIVPLLPLVDKPVEDVIDYIFDHMVPHKANQIKLEKVS</sequence>
<gene>
    <name evidence="4" type="ORF">AB1Y20_003412</name>
</gene>
<reference evidence="4 5" key="1">
    <citation type="journal article" date="2024" name="Science">
        <title>Giant polyketide synthase enzymes in the biosynthesis of giant marine polyether toxins.</title>
        <authorList>
            <person name="Fallon T.R."/>
            <person name="Shende V.V."/>
            <person name="Wierzbicki I.H."/>
            <person name="Pendleton A.L."/>
            <person name="Watervoot N.F."/>
            <person name="Auber R.P."/>
            <person name="Gonzalez D.J."/>
            <person name="Wisecaver J.H."/>
            <person name="Moore B.S."/>
        </authorList>
    </citation>
    <scope>NUCLEOTIDE SEQUENCE [LARGE SCALE GENOMIC DNA]</scope>
    <source>
        <strain evidence="4 5">12B1</strain>
    </source>
</reference>
<organism evidence="4 5">
    <name type="scientific">Prymnesium parvum</name>
    <name type="common">Toxic golden alga</name>
    <dbReference type="NCBI Taxonomy" id="97485"/>
    <lineage>
        <taxon>Eukaryota</taxon>
        <taxon>Haptista</taxon>
        <taxon>Haptophyta</taxon>
        <taxon>Prymnesiophyceae</taxon>
        <taxon>Prymnesiales</taxon>
        <taxon>Prymnesiaceae</taxon>
        <taxon>Prymnesium</taxon>
    </lineage>
</organism>
<comment type="caution">
    <text evidence="4">The sequence shown here is derived from an EMBL/GenBank/DDBJ whole genome shotgun (WGS) entry which is preliminary data.</text>
</comment>
<dbReference type="AlphaFoldDB" id="A0AB34JDB7"/>
<protein>
    <recommendedName>
        <fullName evidence="2">Mitochondrial fission process protein 1</fullName>
    </recommendedName>
    <alternativeName>
        <fullName evidence="3">Mitochondrial 18 kDa protein</fullName>
    </alternativeName>
</protein>
<evidence type="ECO:0000256" key="3">
    <source>
        <dbReference type="ARBA" id="ARBA00029631"/>
    </source>
</evidence>
<evidence type="ECO:0000256" key="2">
    <source>
        <dbReference type="ARBA" id="ARBA00017835"/>
    </source>
</evidence>
<name>A0AB34JDB7_PRYPA</name>
<dbReference type="EMBL" id="JBGBPQ010000010">
    <property type="protein sequence ID" value="KAL1519152.1"/>
    <property type="molecule type" value="Genomic_DNA"/>
</dbReference>
<dbReference type="PANTHER" id="PTHR11001">
    <property type="entry name" value="MITOCHONDRIAL FISSION PROCESS PROTEIN 1"/>
    <property type="match status" value="1"/>
</dbReference>
<dbReference type="GO" id="GO:0005739">
    <property type="term" value="C:mitochondrion"/>
    <property type="evidence" value="ECO:0007669"/>
    <property type="project" value="TreeGrafter"/>
</dbReference>
<evidence type="ECO:0000256" key="1">
    <source>
        <dbReference type="ARBA" id="ARBA00009224"/>
    </source>
</evidence>
<keyword evidence="5" id="KW-1185">Reference proteome</keyword>
<comment type="similarity">
    <text evidence="1">Belongs to the MTFP1 family.</text>
</comment>
<dbReference type="Pfam" id="PF10558">
    <property type="entry name" value="MTP18"/>
    <property type="match status" value="1"/>
</dbReference>
<evidence type="ECO:0000313" key="4">
    <source>
        <dbReference type="EMBL" id="KAL1519152.1"/>
    </source>
</evidence>